<dbReference type="PANTHER" id="PTHR43046">
    <property type="entry name" value="GDP-MANNOSE MANNOSYL HYDROLASE"/>
    <property type="match status" value="1"/>
</dbReference>
<organism evidence="4 5">
    <name type="scientific">Mesorhizobium qingshengii</name>
    <dbReference type="NCBI Taxonomy" id="1165689"/>
    <lineage>
        <taxon>Bacteria</taxon>
        <taxon>Pseudomonadati</taxon>
        <taxon>Pseudomonadota</taxon>
        <taxon>Alphaproteobacteria</taxon>
        <taxon>Hyphomicrobiales</taxon>
        <taxon>Phyllobacteriaceae</taxon>
        <taxon>Mesorhizobium</taxon>
    </lineage>
</organism>
<evidence type="ECO:0000256" key="2">
    <source>
        <dbReference type="ARBA" id="ARBA00022801"/>
    </source>
</evidence>
<dbReference type="EMBL" id="FMXM01000023">
    <property type="protein sequence ID" value="SDA96243.1"/>
    <property type="molecule type" value="Genomic_DNA"/>
</dbReference>
<dbReference type="Proteomes" id="UP000198588">
    <property type="component" value="Unassembled WGS sequence"/>
</dbReference>
<sequence length="142" mass="15255">MNPIHSESRKIRIAAAVIADASGRLLLVRKRGTSAFMQPGGKIESDEEPVDALVRELREELGLLIDPGTASRLGLFSAKAANEPDSTVEAELFALTFAAQPIESQLAAAAEIEEMIWLDPASAHDIQLAPLTRDVVLRLSGK</sequence>
<evidence type="ECO:0000256" key="1">
    <source>
        <dbReference type="ARBA" id="ARBA00001946"/>
    </source>
</evidence>
<dbReference type="InterPro" id="IPR000086">
    <property type="entry name" value="NUDIX_hydrolase_dom"/>
</dbReference>
<feature type="domain" description="Nudix hydrolase" evidence="3">
    <location>
        <begin position="9"/>
        <end position="141"/>
    </location>
</feature>
<protein>
    <submittedName>
        <fullName evidence="4">8-oxo-dGTP pyrophosphatase MutT, NUDIX family</fullName>
    </submittedName>
</protein>
<dbReference type="InterPro" id="IPR015797">
    <property type="entry name" value="NUDIX_hydrolase-like_dom_sf"/>
</dbReference>
<dbReference type="Pfam" id="PF00293">
    <property type="entry name" value="NUDIX"/>
    <property type="match status" value="1"/>
</dbReference>
<dbReference type="SUPFAM" id="SSF55811">
    <property type="entry name" value="Nudix"/>
    <property type="match status" value="1"/>
</dbReference>
<dbReference type="GO" id="GO:0016787">
    <property type="term" value="F:hydrolase activity"/>
    <property type="evidence" value="ECO:0007669"/>
    <property type="project" value="UniProtKB-KW"/>
</dbReference>
<dbReference type="PROSITE" id="PS51462">
    <property type="entry name" value="NUDIX"/>
    <property type="match status" value="1"/>
</dbReference>
<reference evidence="4 5" key="1">
    <citation type="submission" date="2016-10" db="EMBL/GenBank/DDBJ databases">
        <authorList>
            <person name="de Groot N.N."/>
        </authorList>
    </citation>
    <scope>NUCLEOTIDE SEQUENCE [LARGE SCALE GENOMIC DNA]</scope>
    <source>
        <strain evidence="4 5">CGMCC 1.12097</strain>
    </source>
</reference>
<dbReference type="CDD" id="cd04690">
    <property type="entry name" value="NUDIX_Hydrolase"/>
    <property type="match status" value="1"/>
</dbReference>
<evidence type="ECO:0000313" key="4">
    <source>
        <dbReference type="EMBL" id="SDA96243.1"/>
    </source>
</evidence>
<dbReference type="OrthoDB" id="9801098at2"/>
<evidence type="ECO:0000259" key="3">
    <source>
        <dbReference type="PROSITE" id="PS51462"/>
    </source>
</evidence>
<gene>
    <name evidence="4" type="ORF">SAMN02927914_05602</name>
</gene>
<dbReference type="AlphaFoldDB" id="A0A1G5ZPK8"/>
<comment type="cofactor">
    <cofactor evidence="1">
        <name>Mg(2+)</name>
        <dbReference type="ChEBI" id="CHEBI:18420"/>
    </cofactor>
</comment>
<name>A0A1G5ZPK8_9HYPH</name>
<dbReference type="Gene3D" id="3.90.79.10">
    <property type="entry name" value="Nucleoside Triphosphate Pyrophosphohydrolase"/>
    <property type="match status" value="1"/>
</dbReference>
<dbReference type="PROSITE" id="PS00893">
    <property type="entry name" value="NUDIX_BOX"/>
    <property type="match status" value="1"/>
</dbReference>
<dbReference type="PANTHER" id="PTHR43046:SF2">
    <property type="entry name" value="8-OXO-DGTP DIPHOSPHATASE-RELATED"/>
    <property type="match status" value="1"/>
</dbReference>
<accession>A0A1G5ZPK8</accession>
<keyword evidence="2" id="KW-0378">Hydrolase</keyword>
<dbReference type="InterPro" id="IPR020084">
    <property type="entry name" value="NUDIX_hydrolase_CS"/>
</dbReference>
<evidence type="ECO:0000313" key="5">
    <source>
        <dbReference type="Proteomes" id="UP000198588"/>
    </source>
</evidence>
<proteinExistence type="predicted"/>
<dbReference type="RefSeq" id="WP_091584971.1">
    <property type="nucleotide sequence ID" value="NZ_FMXM01000023.1"/>
</dbReference>
<dbReference type="STRING" id="1165689.SAMN02927914_05602"/>